<organism evidence="1 2">
    <name type="scientific">Streptomyces tardus</name>
    <dbReference type="NCBI Taxonomy" id="2780544"/>
    <lineage>
        <taxon>Bacteria</taxon>
        <taxon>Bacillati</taxon>
        <taxon>Actinomycetota</taxon>
        <taxon>Actinomycetes</taxon>
        <taxon>Kitasatosporales</taxon>
        <taxon>Streptomycetaceae</taxon>
        <taxon>Streptomyces</taxon>
    </lineage>
</organism>
<comment type="caution">
    <text evidence="1">The sequence shown here is derived from an EMBL/GenBank/DDBJ whole genome shotgun (WGS) entry which is preliminary data.</text>
</comment>
<keyword evidence="2" id="KW-1185">Reference proteome</keyword>
<dbReference type="Proteomes" id="UP000694501">
    <property type="component" value="Unassembled WGS sequence"/>
</dbReference>
<gene>
    <name evidence="1" type="ORF">JGS22_016045</name>
</gene>
<dbReference type="EMBL" id="JAELVF020000001">
    <property type="protein sequence ID" value="MBU7599078.1"/>
    <property type="molecule type" value="Genomic_DNA"/>
</dbReference>
<protein>
    <submittedName>
        <fullName evidence="1">Uncharacterized protein</fullName>
    </submittedName>
</protein>
<dbReference type="AlphaFoldDB" id="A0A949JFD3"/>
<evidence type="ECO:0000313" key="1">
    <source>
        <dbReference type="EMBL" id="MBU7599078.1"/>
    </source>
</evidence>
<proteinExistence type="predicted"/>
<reference evidence="1" key="1">
    <citation type="submission" date="2021-06" db="EMBL/GenBank/DDBJ databases">
        <title>Sequencing of actinobacteria type strains.</title>
        <authorList>
            <person name="Nguyen G.-S."/>
            <person name="Wentzel A."/>
        </authorList>
    </citation>
    <scope>NUCLEOTIDE SEQUENCE</scope>
    <source>
        <strain evidence="1">P38-E01</strain>
    </source>
</reference>
<sequence>MRYEHHGAVPRLGLACVGRWSRELGLNVELTGASAYGDGSAGGRGASSRGCGWVPARSRAGSS</sequence>
<name>A0A949JFD3_9ACTN</name>
<accession>A0A949JFD3</accession>
<evidence type="ECO:0000313" key="2">
    <source>
        <dbReference type="Proteomes" id="UP000694501"/>
    </source>
</evidence>